<gene>
    <name evidence="3" type="primary">LOC108991473</name>
</gene>
<dbReference type="RefSeq" id="XP_018821270.1">
    <property type="nucleotide sequence ID" value="XM_018965725.2"/>
</dbReference>
<dbReference type="Pfam" id="PF12014">
    <property type="entry name" value="Cyclin_D1_bind"/>
    <property type="match status" value="1"/>
</dbReference>
<dbReference type="STRING" id="51240.A0A2I4EPE1"/>
<organism evidence="2 3">
    <name type="scientific">Juglans regia</name>
    <name type="common">English walnut</name>
    <dbReference type="NCBI Taxonomy" id="51240"/>
    <lineage>
        <taxon>Eukaryota</taxon>
        <taxon>Viridiplantae</taxon>
        <taxon>Streptophyta</taxon>
        <taxon>Embryophyta</taxon>
        <taxon>Tracheophyta</taxon>
        <taxon>Spermatophyta</taxon>
        <taxon>Magnoliopsida</taxon>
        <taxon>eudicotyledons</taxon>
        <taxon>Gunneridae</taxon>
        <taxon>Pentapetalae</taxon>
        <taxon>rosids</taxon>
        <taxon>fabids</taxon>
        <taxon>Fagales</taxon>
        <taxon>Juglandaceae</taxon>
        <taxon>Juglans</taxon>
    </lineage>
</organism>
<dbReference type="GO" id="GO:0000304">
    <property type="term" value="P:response to singlet oxygen"/>
    <property type="evidence" value="ECO:0000318"/>
    <property type="project" value="GO_Central"/>
</dbReference>
<dbReference type="Proteomes" id="UP000235220">
    <property type="component" value="Chromosome 2"/>
</dbReference>
<dbReference type="PANTHER" id="PTHR33917">
    <property type="entry name" value="PROTEIN EXECUTER 1, CHLOROPLASTIC"/>
    <property type="match status" value="1"/>
</dbReference>
<sequence>MVALGNALGVGQAIPIPQLRPPLFYCCSDFLSKKSKANLNFVLGWGCCSFQARNGVSSNKSRKTPGPRCLCSNNSNRNSSLEWDWNRWNRHFSEIEQAESFASVLKFQLEDAIENEDFQEAAKLKMAIAEATSKDCVAEIMSQLKNAIEEERYLDASRLCRYTGSGLVGWWVGYPKESDDPFGRLVRITPGVGRFVGRSYSPRQLVTSAPGTPLFEIFVVKDTDETYVMQVVCLQRTKGNSANSSLPSKLTKDHHPSTSEVEDESVVEIQENEGKAERPEEMGTNIEGVTEEGIKSVINFLKEKIPGLKVKVMNVNVTEEVVKDSDSVKQLMQEDSEKMGSTENSEEGVGNLDEIQPDGVTLGGGSDASEDEKDLDMKLFIGGIVHNEDTPIKDEYVRLPAEIRDMERDSFVLHIPGRSLDHDAGESKASRVKVAALAAQGVSELMPPDVAKAFWGADKVSSKVSRNVREIVKLAVRQAQKRSRLSEYTTFSRITTSKGDLDPFSGLYVGAFGPYGTEVVQLRRKFGHWNAGDDEDKSSDVEFFEYVEAVKLTGDLNVPAGQVTFRAKIGRGNHLSSRAMYPDELGVVASYKGQGRIAEFGFRNPKWVDGELLQLNGRGIGPYVKGADLGFLYVVPEQSFLVLFNRLKLPD</sequence>
<dbReference type="PANTHER" id="PTHR33917:SF2">
    <property type="entry name" value="PROTEIN EXECUTER 2, CHLOROPLASTIC"/>
    <property type="match status" value="1"/>
</dbReference>
<accession>A0A2I4EPE1</accession>
<evidence type="ECO:0000313" key="2">
    <source>
        <dbReference type="Proteomes" id="UP000235220"/>
    </source>
</evidence>
<dbReference type="GeneID" id="108991473"/>
<protein>
    <submittedName>
        <fullName evidence="3">Protein EXECUTER 2, chloroplastic</fullName>
    </submittedName>
</protein>
<dbReference type="OrthoDB" id="722566at2759"/>
<name>A0A2I4EPE1_JUGRE</name>
<evidence type="ECO:0000256" key="1">
    <source>
        <dbReference type="SAM" id="MobiDB-lite"/>
    </source>
</evidence>
<feature type="region of interest" description="Disordered" evidence="1">
    <location>
        <begin position="334"/>
        <end position="370"/>
    </location>
</feature>
<evidence type="ECO:0000313" key="3">
    <source>
        <dbReference type="RefSeq" id="XP_018821270.1"/>
    </source>
</evidence>
<keyword evidence="2" id="KW-1185">Reference proteome</keyword>
<dbReference type="GO" id="GO:0042651">
    <property type="term" value="C:thylakoid membrane"/>
    <property type="evidence" value="ECO:0000318"/>
    <property type="project" value="GO_Central"/>
</dbReference>
<proteinExistence type="predicted"/>
<reference evidence="3" key="1">
    <citation type="submission" date="2025-08" db="UniProtKB">
        <authorList>
            <consortium name="RefSeq"/>
        </authorList>
    </citation>
    <scope>IDENTIFICATION</scope>
    <source>
        <tissue evidence="3">Leaves</tissue>
    </source>
</reference>
<dbReference type="InterPro" id="IPR044680">
    <property type="entry name" value="EX1/2"/>
</dbReference>
<dbReference type="Gramene" id="Jr02_03510_p1">
    <property type="protein sequence ID" value="cds.Jr02_03510_p1"/>
    <property type="gene ID" value="Jr02_03510"/>
</dbReference>
<dbReference type="AlphaFoldDB" id="A0A2I4EPE1"/>
<dbReference type="GO" id="GO:0010343">
    <property type="term" value="P:singlet oxygen-mediated programmed cell death"/>
    <property type="evidence" value="ECO:0007669"/>
    <property type="project" value="InterPro"/>
</dbReference>
<feature type="region of interest" description="Disordered" evidence="1">
    <location>
        <begin position="240"/>
        <end position="280"/>
    </location>
</feature>
<dbReference type="KEGG" id="jre:108991473"/>
<dbReference type="FunCoup" id="A0A2I4EPE1">
    <property type="interactions" value="3450"/>
</dbReference>